<sequence>MLFKEAWKQVKQMITPLMSYSLTCHFATESGGQYPRNVNHARYLLKVV</sequence>
<evidence type="ECO:0000313" key="1">
    <source>
        <dbReference type="EMBL" id="ASU35439.1"/>
    </source>
</evidence>
<protein>
    <submittedName>
        <fullName evidence="1">Uncharacterized protein</fullName>
    </submittedName>
</protein>
<proteinExistence type="predicted"/>
<evidence type="ECO:0000313" key="2">
    <source>
        <dbReference type="Proteomes" id="UP000215002"/>
    </source>
</evidence>
<keyword evidence="2" id="KW-1185">Reference proteome</keyword>
<dbReference type="AlphaFoldDB" id="A0A223NZX4"/>
<reference evidence="1 2" key="1">
    <citation type="submission" date="2017-08" db="EMBL/GenBank/DDBJ databases">
        <title>Complete genome sequence of Mucilaginibacter sp. strain BJC16-A31.</title>
        <authorList>
            <consortium name="Henan University of Science and Technology"/>
            <person name="You X."/>
        </authorList>
    </citation>
    <scope>NUCLEOTIDE SEQUENCE [LARGE SCALE GENOMIC DNA]</scope>
    <source>
        <strain evidence="1 2">BJC16-A31</strain>
    </source>
</reference>
<name>A0A223NZX4_9SPHI</name>
<accession>A0A223NZX4</accession>
<organism evidence="1 2">
    <name type="scientific">Mucilaginibacter xinganensis</name>
    <dbReference type="NCBI Taxonomy" id="1234841"/>
    <lineage>
        <taxon>Bacteria</taxon>
        <taxon>Pseudomonadati</taxon>
        <taxon>Bacteroidota</taxon>
        <taxon>Sphingobacteriia</taxon>
        <taxon>Sphingobacteriales</taxon>
        <taxon>Sphingobacteriaceae</taxon>
        <taxon>Mucilaginibacter</taxon>
    </lineage>
</organism>
<dbReference type="EMBL" id="CP022743">
    <property type="protein sequence ID" value="ASU35439.1"/>
    <property type="molecule type" value="Genomic_DNA"/>
</dbReference>
<gene>
    <name evidence="1" type="ORF">MuYL_3554</name>
</gene>
<dbReference type="Proteomes" id="UP000215002">
    <property type="component" value="Chromosome"/>
</dbReference>
<dbReference type="KEGG" id="muc:MuYL_3554"/>